<dbReference type="EMBL" id="JBGUBD010000002">
    <property type="protein sequence ID" value="MFA9477523.1"/>
    <property type="molecule type" value="Genomic_DNA"/>
</dbReference>
<evidence type="ECO:0000256" key="6">
    <source>
        <dbReference type="ARBA" id="ARBA00022989"/>
    </source>
</evidence>
<dbReference type="Proteomes" id="UP001575105">
    <property type="component" value="Unassembled WGS sequence"/>
</dbReference>
<feature type="transmembrane region" description="Helical" evidence="8">
    <location>
        <begin position="254"/>
        <end position="274"/>
    </location>
</feature>
<sequence length="534" mass="59880">MSLRETPWGWGRLLGALALAALAVWLTRDAWQAITHYALNDEESSHVLLVAVIAPWLFWVRRHRMAACRRRGFWVGPTIVAVGWACFLIGYDYRFDVLWHAGSVMLVAGAALTFLGRDVLLRFLPAFGALAFLLPVPGRIRTGIGIPLQNVMAQLAESLGQLLGMGISRSGNVLIVNGQWIEVAEACNGMRMFFTFWVVSYTLAFVMPWRLSIRVLLLLATPVLALVTNLARIVPTVWLYGHASEEVASGFHDMAGWLMIVASFLALLGLLRLLEWGGLRVHREAGEGDDAGSGEGAAGSKAVAWRGMRSLRWVTPVVTVLLLSGLAYSQHTRGVPADADWFHQTLREEAREMPYLINDWYGRDAEVPAAAQVILQPNILISRRYENLTTRQSAHFVLVQSRDARHMAHHYPPVCYPSAGWQSMWAEPRDWQLGAGVMPVTEYGFLEETFDRSRRIVVANCMIVPETGWDRDMTPIYAHARDPVRRHYGAAQVQMVFDAEMPEHERQAIFEMFVEENLELLERIAGGVAVAREQ</sequence>
<gene>
    <name evidence="10" type="ORF">ACERK3_04360</name>
</gene>
<evidence type="ECO:0000313" key="11">
    <source>
        <dbReference type="Proteomes" id="UP001575105"/>
    </source>
</evidence>
<dbReference type="InterPro" id="IPR019127">
    <property type="entry name" value="Exosortase"/>
</dbReference>
<name>A0ABV4U1P7_9BACT</name>
<feature type="transmembrane region" description="Helical" evidence="8">
    <location>
        <begin position="216"/>
        <end position="234"/>
    </location>
</feature>
<evidence type="ECO:0000256" key="3">
    <source>
        <dbReference type="ARBA" id="ARBA00022670"/>
    </source>
</evidence>
<feature type="transmembrane region" description="Helical" evidence="8">
    <location>
        <begin position="72"/>
        <end position="91"/>
    </location>
</feature>
<dbReference type="Pfam" id="PF09721">
    <property type="entry name" value="Exosortase_EpsH"/>
    <property type="match status" value="1"/>
</dbReference>
<dbReference type="InterPro" id="IPR026392">
    <property type="entry name" value="Exo/Archaeosortase_dom"/>
</dbReference>
<keyword evidence="5" id="KW-0378">Hydrolase</keyword>
<evidence type="ECO:0000256" key="2">
    <source>
        <dbReference type="ARBA" id="ARBA00022475"/>
    </source>
</evidence>
<feature type="transmembrane region" description="Helical" evidence="8">
    <location>
        <begin position="97"/>
        <end position="116"/>
    </location>
</feature>
<feature type="transmembrane region" description="Helical" evidence="8">
    <location>
        <begin position="310"/>
        <end position="328"/>
    </location>
</feature>
<evidence type="ECO:0000259" key="9">
    <source>
        <dbReference type="Pfam" id="PF11984"/>
    </source>
</evidence>
<feature type="transmembrane region" description="Helical" evidence="8">
    <location>
        <begin position="45"/>
        <end position="60"/>
    </location>
</feature>
<keyword evidence="11" id="KW-1185">Reference proteome</keyword>
<dbReference type="Pfam" id="PF11984">
    <property type="entry name" value="DUF3485"/>
    <property type="match status" value="1"/>
</dbReference>
<dbReference type="InterPro" id="IPR014263">
    <property type="entry name" value="Methanolan_biosynth_EpsI"/>
</dbReference>
<dbReference type="NCBIfam" id="TIGR04178">
    <property type="entry name" value="exo_archaeo"/>
    <property type="match status" value="1"/>
</dbReference>
<comment type="caution">
    <text evidence="10">The sequence shown here is derived from an EMBL/GenBank/DDBJ whole genome shotgun (WGS) entry which is preliminary data.</text>
</comment>
<accession>A0ABV4U1P7</accession>
<evidence type="ECO:0000256" key="1">
    <source>
        <dbReference type="ARBA" id="ARBA00004651"/>
    </source>
</evidence>
<proteinExistence type="predicted"/>
<comment type="subcellular location">
    <subcellularLocation>
        <location evidence="1">Cell membrane</location>
        <topology evidence="1">Multi-pass membrane protein</topology>
    </subcellularLocation>
</comment>
<evidence type="ECO:0000256" key="4">
    <source>
        <dbReference type="ARBA" id="ARBA00022692"/>
    </source>
</evidence>
<feature type="domain" description="Methanolan biosynthesis EpsI" evidence="9">
    <location>
        <begin position="320"/>
        <end position="441"/>
    </location>
</feature>
<reference evidence="10 11" key="1">
    <citation type="submission" date="2024-08" db="EMBL/GenBank/DDBJ databases">
        <title>Whole-genome sequencing of halo(alkali)philic microorganisms from hypersaline lakes.</title>
        <authorList>
            <person name="Sorokin D.Y."/>
            <person name="Merkel A.Y."/>
            <person name="Messina E."/>
            <person name="Yakimov M."/>
        </authorList>
    </citation>
    <scope>NUCLEOTIDE SEQUENCE [LARGE SCALE GENOMIC DNA]</scope>
    <source>
        <strain evidence="10 11">AB-hyl4</strain>
    </source>
</reference>
<organism evidence="10 11">
    <name type="scientific">Natronomicrosphaera hydrolytica</name>
    <dbReference type="NCBI Taxonomy" id="3242702"/>
    <lineage>
        <taxon>Bacteria</taxon>
        <taxon>Pseudomonadati</taxon>
        <taxon>Planctomycetota</taxon>
        <taxon>Phycisphaerae</taxon>
        <taxon>Phycisphaerales</taxon>
        <taxon>Phycisphaeraceae</taxon>
        <taxon>Natronomicrosphaera</taxon>
    </lineage>
</organism>
<keyword evidence="4 8" id="KW-0812">Transmembrane</keyword>
<evidence type="ECO:0000313" key="10">
    <source>
        <dbReference type="EMBL" id="MFA9477523.1"/>
    </source>
</evidence>
<keyword evidence="6 8" id="KW-1133">Transmembrane helix</keyword>
<keyword evidence="2" id="KW-1003">Cell membrane</keyword>
<keyword evidence="3" id="KW-0645">Protease</keyword>
<evidence type="ECO:0000256" key="7">
    <source>
        <dbReference type="ARBA" id="ARBA00023136"/>
    </source>
</evidence>
<keyword evidence="7 8" id="KW-0472">Membrane</keyword>
<feature type="transmembrane region" description="Helical" evidence="8">
    <location>
        <begin position="192"/>
        <end position="209"/>
    </location>
</feature>
<evidence type="ECO:0000256" key="8">
    <source>
        <dbReference type="SAM" id="Phobius"/>
    </source>
</evidence>
<feature type="transmembrane region" description="Helical" evidence="8">
    <location>
        <begin position="123"/>
        <end position="140"/>
    </location>
</feature>
<dbReference type="RefSeq" id="WP_425344445.1">
    <property type="nucleotide sequence ID" value="NZ_JBGUBD010000002.1"/>
</dbReference>
<protein>
    <submittedName>
        <fullName evidence="10">Exosortase/archaeosortase family protein</fullName>
    </submittedName>
</protein>
<evidence type="ECO:0000256" key="5">
    <source>
        <dbReference type="ARBA" id="ARBA00022801"/>
    </source>
</evidence>